<accession>A0A1M6V8I5</accession>
<dbReference type="Proteomes" id="UP000183208">
    <property type="component" value="Unassembled WGS sequence"/>
</dbReference>
<sequence length="152" mass="15861">MWIIAPLVCGLIFGAGLLISGMVQPTKVLGFLDIFGAWDPSLAVVMAAALAVSVPGFMLANQRPRPWLAKQYFWPSKSEIDLPLVAGAAMFGIGWGLVGLCPGPALESLATLSPGVIVFVVAMAIGMALHEVSQKSRLTAQRNSPLASATDG</sequence>
<dbReference type="Pfam" id="PF20398">
    <property type="entry name" value="DUF6691"/>
    <property type="match status" value="1"/>
</dbReference>
<feature type="transmembrane region" description="Helical" evidence="1">
    <location>
        <begin position="110"/>
        <end position="129"/>
    </location>
</feature>
<evidence type="ECO:0000256" key="1">
    <source>
        <dbReference type="SAM" id="Phobius"/>
    </source>
</evidence>
<dbReference type="AlphaFoldDB" id="A0A1M6V8I5"/>
<dbReference type="RefSeq" id="WP_074817982.1">
    <property type="nucleotide sequence ID" value="NZ_FNTI01000001.1"/>
</dbReference>
<feature type="transmembrane region" description="Helical" evidence="1">
    <location>
        <begin position="40"/>
        <end position="60"/>
    </location>
</feature>
<dbReference type="InterPro" id="IPR046513">
    <property type="entry name" value="DUF6691"/>
</dbReference>
<keyword evidence="1" id="KW-0472">Membrane</keyword>
<keyword evidence="1" id="KW-1133">Transmembrane helix</keyword>
<protein>
    <recommendedName>
        <fullName evidence="4">YeeE/YedE family protein</fullName>
    </recommendedName>
</protein>
<dbReference type="EMBL" id="FNTI01000001">
    <property type="protein sequence ID" value="SEC60842.1"/>
    <property type="molecule type" value="Genomic_DNA"/>
</dbReference>
<name>A0A1M6V8I5_9BRAD</name>
<dbReference type="OrthoDB" id="9790409at2"/>
<evidence type="ECO:0008006" key="4">
    <source>
        <dbReference type="Google" id="ProtNLM"/>
    </source>
</evidence>
<proteinExistence type="predicted"/>
<organism evidence="2 3">
    <name type="scientific">Bradyrhizobium lablabi</name>
    <dbReference type="NCBI Taxonomy" id="722472"/>
    <lineage>
        <taxon>Bacteria</taxon>
        <taxon>Pseudomonadati</taxon>
        <taxon>Pseudomonadota</taxon>
        <taxon>Alphaproteobacteria</taxon>
        <taxon>Hyphomicrobiales</taxon>
        <taxon>Nitrobacteraceae</taxon>
        <taxon>Bradyrhizobium</taxon>
    </lineage>
</organism>
<gene>
    <name evidence="2" type="ORF">SAMN05444171_1839</name>
</gene>
<evidence type="ECO:0000313" key="3">
    <source>
        <dbReference type="Proteomes" id="UP000183208"/>
    </source>
</evidence>
<reference evidence="2 3" key="1">
    <citation type="submission" date="2016-10" db="EMBL/GenBank/DDBJ databases">
        <authorList>
            <person name="de Groot N.N."/>
        </authorList>
    </citation>
    <scope>NUCLEOTIDE SEQUENCE [LARGE SCALE GENOMIC DNA]</scope>
    <source>
        <strain evidence="2 3">GAS522</strain>
    </source>
</reference>
<feature type="transmembrane region" description="Helical" evidence="1">
    <location>
        <begin position="80"/>
        <end position="98"/>
    </location>
</feature>
<keyword evidence="1" id="KW-0812">Transmembrane</keyword>
<evidence type="ECO:0000313" key="2">
    <source>
        <dbReference type="EMBL" id="SEC60842.1"/>
    </source>
</evidence>